<organism evidence="1 2">
    <name type="scientific">Wuchereria bancrofti</name>
    <dbReference type="NCBI Taxonomy" id="6293"/>
    <lineage>
        <taxon>Eukaryota</taxon>
        <taxon>Metazoa</taxon>
        <taxon>Ecdysozoa</taxon>
        <taxon>Nematoda</taxon>
        <taxon>Chromadorea</taxon>
        <taxon>Rhabditida</taxon>
        <taxon>Spirurina</taxon>
        <taxon>Spiruromorpha</taxon>
        <taxon>Filarioidea</taxon>
        <taxon>Onchocercidae</taxon>
        <taxon>Wuchereria</taxon>
    </lineage>
</organism>
<dbReference type="Proteomes" id="UP000270924">
    <property type="component" value="Unassembled WGS sequence"/>
</dbReference>
<proteinExistence type="predicted"/>
<accession>A0A3P7EXT1</accession>
<dbReference type="AlphaFoldDB" id="A0A3P7EXT1"/>
<protein>
    <submittedName>
        <fullName evidence="1">Uncharacterized protein</fullName>
    </submittedName>
</protein>
<sequence>MNEWLLLNFERYILLGIPETTNLDETYRPIRGLYPSSEIKPVVPGW</sequence>
<dbReference type="InParanoid" id="A0A3P7EXT1"/>
<gene>
    <name evidence="1" type="ORF">WBA_LOCUS11734</name>
</gene>
<reference evidence="1 2" key="1">
    <citation type="submission" date="2018-11" db="EMBL/GenBank/DDBJ databases">
        <authorList>
            <consortium name="Pathogen Informatics"/>
        </authorList>
    </citation>
    <scope>NUCLEOTIDE SEQUENCE [LARGE SCALE GENOMIC DNA]</scope>
</reference>
<dbReference type="EMBL" id="UYWW01012440">
    <property type="protein sequence ID" value="VDM21117.1"/>
    <property type="molecule type" value="Genomic_DNA"/>
</dbReference>
<evidence type="ECO:0000313" key="1">
    <source>
        <dbReference type="EMBL" id="VDM21117.1"/>
    </source>
</evidence>
<keyword evidence="2" id="KW-1185">Reference proteome</keyword>
<name>A0A3P7EXT1_WUCBA</name>
<evidence type="ECO:0000313" key="2">
    <source>
        <dbReference type="Proteomes" id="UP000270924"/>
    </source>
</evidence>